<evidence type="ECO:0000313" key="3">
    <source>
        <dbReference type="Proteomes" id="UP000006008"/>
    </source>
</evidence>
<dbReference type="HOGENOM" id="CLU_673759_0_0_10"/>
<reference evidence="2 3" key="1">
    <citation type="submission" date="2011-08" db="EMBL/GenBank/DDBJ databases">
        <title>The Genome Sequence of Alistipes indistinctus YIT 12060.</title>
        <authorList>
            <consortium name="The Broad Institute Genome Sequencing Platform"/>
            <person name="Earl A."/>
            <person name="Ward D."/>
            <person name="Feldgarden M."/>
            <person name="Gevers D."/>
            <person name="Morotomi M."/>
            <person name="Young S.K."/>
            <person name="Zeng Q."/>
            <person name="Gargeya S."/>
            <person name="Fitzgerald M."/>
            <person name="Haas B."/>
            <person name="Abouelleil A."/>
            <person name="Alvarado L."/>
            <person name="Arachchi H.M."/>
            <person name="Berlin A."/>
            <person name="Brown A."/>
            <person name="Chapman S.B."/>
            <person name="Chen Z."/>
            <person name="Dunbar C."/>
            <person name="Freedman E."/>
            <person name="Gearin G."/>
            <person name="Gellesch M."/>
            <person name="Goldberg J."/>
            <person name="Griggs A."/>
            <person name="Gujja S."/>
            <person name="Heiman D."/>
            <person name="Howarth C."/>
            <person name="Larson L."/>
            <person name="Lui A."/>
            <person name="MacDonald P.J.P."/>
            <person name="Montmayeur A."/>
            <person name="Murphy C."/>
            <person name="Neiman D."/>
            <person name="Pearson M."/>
            <person name="Priest M."/>
            <person name="Roberts A."/>
            <person name="Saif S."/>
            <person name="Shea T."/>
            <person name="Shenoy N."/>
            <person name="Sisk P."/>
            <person name="Stolte C."/>
            <person name="Sykes S."/>
            <person name="Wortman J."/>
            <person name="Nusbaum C."/>
            <person name="Birren B."/>
        </authorList>
    </citation>
    <scope>NUCLEOTIDE SEQUENCE [LARGE SCALE GENOMIC DNA]</scope>
    <source>
        <strain evidence="2 3">YIT 12060</strain>
    </source>
</reference>
<feature type="chain" id="PRO_5003477893" description="Major fimbrial subunit protein N-terminal domain-containing protein" evidence="1">
    <location>
        <begin position="25"/>
        <end position="408"/>
    </location>
</feature>
<gene>
    <name evidence="2" type="ORF">HMPREF9450_01712</name>
</gene>
<name>G5HAP7_9BACT</name>
<dbReference type="PATRIC" id="fig|742725.3.peg.1806"/>
<dbReference type="Proteomes" id="UP000006008">
    <property type="component" value="Unassembled WGS sequence"/>
</dbReference>
<feature type="signal peptide" evidence="1">
    <location>
        <begin position="1"/>
        <end position="24"/>
    </location>
</feature>
<evidence type="ECO:0008006" key="4">
    <source>
        <dbReference type="Google" id="ProtNLM"/>
    </source>
</evidence>
<evidence type="ECO:0000313" key="2">
    <source>
        <dbReference type="EMBL" id="EHB91663.1"/>
    </source>
</evidence>
<organism evidence="2 3">
    <name type="scientific">Alistipes indistinctus YIT 12060</name>
    <dbReference type="NCBI Taxonomy" id="742725"/>
    <lineage>
        <taxon>Bacteria</taxon>
        <taxon>Pseudomonadati</taxon>
        <taxon>Bacteroidota</taxon>
        <taxon>Bacteroidia</taxon>
        <taxon>Bacteroidales</taxon>
        <taxon>Rikenellaceae</taxon>
        <taxon>Alistipes</taxon>
    </lineage>
</organism>
<dbReference type="AlphaFoldDB" id="G5HAP7"/>
<dbReference type="STRING" id="742725.HMPREF9450_01712"/>
<dbReference type="eggNOG" id="ENOG502ZBBU">
    <property type="taxonomic scope" value="Bacteria"/>
</dbReference>
<comment type="caution">
    <text evidence="2">The sequence shown here is derived from an EMBL/GenBank/DDBJ whole genome shotgun (WGS) entry which is preliminary data.</text>
</comment>
<dbReference type="PROSITE" id="PS51257">
    <property type="entry name" value="PROKAR_LIPOPROTEIN"/>
    <property type="match status" value="1"/>
</dbReference>
<dbReference type="EMBL" id="ADLD01000013">
    <property type="protein sequence ID" value="EHB91663.1"/>
    <property type="molecule type" value="Genomic_DNA"/>
</dbReference>
<keyword evidence="3" id="KW-1185">Reference proteome</keyword>
<proteinExistence type="predicted"/>
<protein>
    <recommendedName>
        <fullName evidence="4">Major fimbrial subunit protein N-terminal domain-containing protein</fullName>
    </recommendedName>
</protein>
<evidence type="ECO:0000256" key="1">
    <source>
        <dbReference type="SAM" id="SignalP"/>
    </source>
</evidence>
<sequence>MKTFKYLSVACLSLGILASCSKDANQGPAPSNGEKHVVISMGDVQTKASDPVGLLSTTADVDNIAIFVTNTAGTILKKVEVDKNLTADSDWDKLTTAGLLIPNVGTEATDLAVYGNYKKGAETYVTGAVGDKVTVAATFNQQQGSKVLYSGAGALSSFDVSVENANDENVYTFTGNISIKPVMARLQIKQVSFVANGSETVTNNSNGKSALVEWTGLTGELLGVYLNNFYKQYNGAAVAASLMTNTTAFERATEGKWLFGADASETNEAAFASYNQWNTSAYTPYDLDEFNTPADPDAKKCFAFNFFPGQTPYLHLNLGNVSATTITSDDEEAYNPRLLPLSKYANIVNFTTGGQNVTFEAGKIYNVNVEIKPQFMHTDLNPVAYNITLTITIADWVEENIDPEFQQL</sequence>
<keyword evidence="1" id="KW-0732">Signal</keyword>
<accession>G5HAP7</accession>